<accession>A0A4R5VFT2</accession>
<protein>
    <submittedName>
        <fullName evidence="2">Uncharacterized protein</fullName>
    </submittedName>
</protein>
<dbReference type="AlphaFoldDB" id="A0A4R5VFT2"/>
<dbReference type="EMBL" id="SMUV01000054">
    <property type="protein sequence ID" value="TDK50706.1"/>
    <property type="molecule type" value="Genomic_DNA"/>
</dbReference>
<name>A0A4R5VFT2_9RHOB</name>
<dbReference type="RefSeq" id="WP_133358786.1">
    <property type="nucleotide sequence ID" value="NZ_SMUV01000054.1"/>
</dbReference>
<proteinExistence type="predicted"/>
<evidence type="ECO:0000313" key="2">
    <source>
        <dbReference type="EMBL" id="TDK50706.1"/>
    </source>
</evidence>
<dbReference type="Proteomes" id="UP000295301">
    <property type="component" value="Unassembled WGS sequence"/>
</dbReference>
<gene>
    <name evidence="2" type="ORF">E1832_05780</name>
</gene>
<reference evidence="2 3" key="1">
    <citation type="submission" date="2019-03" db="EMBL/GenBank/DDBJ databases">
        <title>Ruegeria lutea sp. nov., a novel strain, isolated from marine sediment, the Masan Bay, South Korea.</title>
        <authorList>
            <person name="Kim J."/>
            <person name="Kim D.-Y."/>
            <person name="Lee S.-S."/>
        </authorList>
    </citation>
    <scope>NUCLEOTIDE SEQUENCE [LARGE SCALE GENOMIC DNA]</scope>
    <source>
        <strain evidence="2 3">318-1</strain>
    </source>
</reference>
<evidence type="ECO:0000313" key="3">
    <source>
        <dbReference type="Proteomes" id="UP000295301"/>
    </source>
</evidence>
<keyword evidence="3" id="KW-1185">Reference proteome</keyword>
<comment type="caution">
    <text evidence="2">The sequence shown here is derived from an EMBL/GenBank/DDBJ whole genome shotgun (WGS) entry which is preliminary data.</text>
</comment>
<organism evidence="2 3">
    <name type="scientific">Antarcticimicrobium luteum</name>
    <dbReference type="NCBI Taxonomy" id="2547397"/>
    <lineage>
        <taxon>Bacteria</taxon>
        <taxon>Pseudomonadati</taxon>
        <taxon>Pseudomonadota</taxon>
        <taxon>Alphaproteobacteria</taxon>
        <taxon>Rhodobacterales</taxon>
        <taxon>Paracoccaceae</taxon>
        <taxon>Antarcticimicrobium</taxon>
    </lineage>
</organism>
<feature type="region of interest" description="Disordered" evidence="1">
    <location>
        <begin position="22"/>
        <end position="68"/>
    </location>
</feature>
<sequence>MKEVTMSSLFVLFLRHVIRGTARKHSAGSEANAIRGCSNTRPGKDGPEPTFKPSAEKGRMQPFPAGRT</sequence>
<evidence type="ECO:0000256" key="1">
    <source>
        <dbReference type="SAM" id="MobiDB-lite"/>
    </source>
</evidence>